<evidence type="ECO:0000256" key="6">
    <source>
        <dbReference type="SAM" id="Phobius"/>
    </source>
</evidence>
<feature type="transmembrane region" description="Helical" evidence="6">
    <location>
        <begin position="117"/>
        <end position="135"/>
    </location>
</feature>
<keyword evidence="4 6" id="KW-1133">Transmembrane helix</keyword>
<evidence type="ECO:0000256" key="4">
    <source>
        <dbReference type="ARBA" id="ARBA00022989"/>
    </source>
</evidence>
<dbReference type="InterPro" id="IPR001123">
    <property type="entry name" value="LeuE-type"/>
</dbReference>
<protein>
    <submittedName>
        <fullName evidence="7">LysE family translocator</fullName>
    </submittedName>
</protein>
<feature type="transmembrane region" description="Helical" evidence="6">
    <location>
        <begin position="147"/>
        <end position="168"/>
    </location>
</feature>
<dbReference type="PIRSF" id="PIRSF006324">
    <property type="entry name" value="LeuE"/>
    <property type="match status" value="1"/>
</dbReference>
<name>A0ABN2CU68_9ACTN</name>
<evidence type="ECO:0000256" key="5">
    <source>
        <dbReference type="ARBA" id="ARBA00023136"/>
    </source>
</evidence>
<dbReference type="PANTHER" id="PTHR30086">
    <property type="entry name" value="ARGININE EXPORTER PROTEIN ARGO"/>
    <property type="match status" value="1"/>
</dbReference>
<keyword evidence="8" id="KW-1185">Reference proteome</keyword>
<evidence type="ECO:0000313" key="8">
    <source>
        <dbReference type="Proteomes" id="UP001500190"/>
    </source>
</evidence>
<comment type="caution">
    <text evidence="7">The sequence shown here is derived from an EMBL/GenBank/DDBJ whole genome shotgun (WGS) entry which is preliminary data.</text>
</comment>
<evidence type="ECO:0000313" key="7">
    <source>
        <dbReference type="EMBL" id="GAA1564456.1"/>
    </source>
</evidence>
<dbReference type="RefSeq" id="WP_344187399.1">
    <property type="nucleotide sequence ID" value="NZ_BAAAND010000001.1"/>
</dbReference>
<feature type="transmembrane region" description="Helical" evidence="6">
    <location>
        <begin position="42"/>
        <end position="67"/>
    </location>
</feature>
<dbReference type="PANTHER" id="PTHR30086:SF20">
    <property type="entry name" value="ARGININE EXPORTER PROTEIN ARGO-RELATED"/>
    <property type="match status" value="1"/>
</dbReference>
<proteinExistence type="predicted"/>
<keyword evidence="2" id="KW-1003">Cell membrane</keyword>
<keyword evidence="5 6" id="KW-0472">Membrane</keyword>
<dbReference type="Pfam" id="PF01810">
    <property type="entry name" value="LysE"/>
    <property type="match status" value="1"/>
</dbReference>
<evidence type="ECO:0000256" key="2">
    <source>
        <dbReference type="ARBA" id="ARBA00022475"/>
    </source>
</evidence>
<gene>
    <name evidence="7" type="ORF">GCM10009742_02040</name>
</gene>
<dbReference type="EMBL" id="BAAAND010000001">
    <property type="protein sequence ID" value="GAA1564456.1"/>
    <property type="molecule type" value="Genomic_DNA"/>
</dbReference>
<evidence type="ECO:0000256" key="1">
    <source>
        <dbReference type="ARBA" id="ARBA00004651"/>
    </source>
</evidence>
<evidence type="ECO:0000256" key="3">
    <source>
        <dbReference type="ARBA" id="ARBA00022692"/>
    </source>
</evidence>
<sequence length="203" mass="21094">MPSGTTVLSFCLAALVVLVIPGPSVAYVVTCSLRHGRTAGLASVLGLELGALVHVVAAAAGLGAVLASAPDLFRVIRYAGAAYLLAMGVREFRPPKTDGPKHRALPAGHLRMIRDGILVDLLNPKTILFFLAFLPQFIHPAEGPGQALLLGTCFVLLAACCDATYAVLAGAFSTRLRSAQAHRRLQQTTGGVYLGLAGLAVLT</sequence>
<accession>A0ABN2CU68</accession>
<organism evidence="7 8">
    <name type="scientific">Kribbella karoonensis</name>
    <dbReference type="NCBI Taxonomy" id="324851"/>
    <lineage>
        <taxon>Bacteria</taxon>
        <taxon>Bacillati</taxon>
        <taxon>Actinomycetota</taxon>
        <taxon>Actinomycetes</taxon>
        <taxon>Propionibacteriales</taxon>
        <taxon>Kribbellaceae</taxon>
        <taxon>Kribbella</taxon>
    </lineage>
</organism>
<keyword evidence="3 6" id="KW-0812">Transmembrane</keyword>
<comment type="subcellular location">
    <subcellularLocation>
        <location evidence="1">Cell membrane</location>
        <topology evidence="1">Multi-pass membrane protein</topology>
    </subcellularLocation>
</comment>
<dbReference type="Proteomes" id="UP001500190">
    <property type="component" value="Unassembled WGS sequence"/>
</dbReference>
<reference evidence="7 8" key="1">
    <citation type="journal article" date="2019" name="Int. J. Syst. Evol. Microbiol.">
        <title>The Global Catalogue of Microorganisms (GCM) 10K type strain sequencing project: providing services to taxonomists for standard genome sequencing and annotation.</title>
        <authorList>
            <consortium name="The Broad Institute Genomics Platform"/>
            <consortium name="The Broad Institute Genome Sequencing Center for Infectious Disease"/>
            <person name="Wu L."/>
            <person name="Ma J."/>
        </authorList>
    </citation>
    <scope>NUCLEOTIDE SEQUENCE [LARGE SCALE GENOMIC DNA]</scope>
    <source>
        <strain evidence="7 8">JCM 14304</strain>
    </source>
</reference>